<gene>
    <name evidence="3" type="ORF">DNTS_016595</name>
</gene>
<dbReference type="PANTHER" id="PTHR10663">
    <property type="entry name" value="GUANYL-NUCLEOTIDE EXCHANGE FACTOR"/>
    <property type="match status" value="1"/>
</dbReference>
<dbReference type="AlphaFoldDB" id="A0A553MX46"/>
<dbReference type="Proteomes" id="UP000316079">
    <property type="component" value="Unassembled WGS sequence"/>
</dbReference>
<dbReference type="Pfam" id="PF16213">
    <property type="entry name" value="DCB"/>
    <property type="match status" value="1"/>
</dbReference>
<feature type="domain" description="Mon2/Sec7/BIG1-like dimerisation and cyclophilin-binding" evidence="2">
    <location>
        <begin position="7"/>
        <end position="160"/>
    </location>
</feature>
<comment type="caution">
    <text evidence="3">The sequence shown here is derived from an EMBL/GenBank/DDBJ whole genome shotgun (WGS) entry which is preliminary data.</text>
</comment>
<reference evidence="3 4" key="1">
    <citation type="journal article" date="2019" name="Sci. Data">
        <title>Hybrid genome assembly and annotation of Danionella translucida.</title>
        <authorList>
            <person name="Kadobianskyi M."/>
            <person name="Schulze L."/>
            <person name="Schuelke M."/>
            <person name="Judkewitz B."/>
        </authorList>
    </citation>
    <scope>NUCLEOTIDE SEQUENCE [LARGE SCALE GENOMIC DNA]</scope>
    <source>
        <strain evidence="3 4">Bolton</strain>
    </source>
</reference>
<feature type="compositionally biased region" description="Basic and acidic residues" evidence="1">
    <location>
        <begin position="188"/>
        <end position="200"/>
    </location>
</feature>
<name>A0A553MX46_9TELE</name>
<keyword evidence="4" id="KW-1185">Reference proteome</keyword>
<evidence type="ECO:0000256" key="1">
    <source>
        <dbReference type="SAM" id="MobiDB-lite"/>
    </source>
</evidence>
<organism evidence="3 4">
    <name type="scientific">Danionella cerebrum</name>
    <dbReference type="NCBI Taxonomy" id="2873325"/>
    <lineage>
        <taxon>Eukaryota</taxon>
        <taxon>Metazoa</taxon>
        <taxon>Chordata</taxon>
        <taxon>Craniata</taxon>
        <taxon>Vertebrata</taxon>
        <taxon>Euteleostomi</taxon>
        <taxon>Actinopterygii</taxon>
        <taxon>Neopterygii</taxon>
        <taxon>Teleostei</taxon>
        <taxon>Ostariophysi</taxon>
        <taxon>Cypriniformes</taxon>
        <taxon>Danionidae</taxon>
        <taxon>Danioninae</taxon>
        <taxon>Danionella</taxon>
    </lineage>
</organism>
<dbReference type="OrthoDB" id="18431at2759"/>
<dbReference type="InterPro" id="IPR032629">
    <property type="entry name" value="DCB_dom"/>
</dbReference>
<proteinExistence type="predicted"/>
<feature type="non-terminal residue" evidence="3">
    <location>
        <position position="1"/>
    </location>
</feature>
<evidence type="ECO:0000313" key="4">
    <source>
        <dbReference type="Proteomes" id="UP000316079"/>
    </source>
</evidence>
<feature type="compositionally biased region" description="Low complexity" evidence="1">
    <location>
        <begin position="242"/>
        <end position="254"/>
    </location>
</feature>
<evidence type="ECO:0000313" key="3">
    <source>
        <dbReference type="EMBL" id="TRY57727.1"/>
    </source>
</evidence>
<accession>A0A553MX46</accession>
<sequence>PPAGDNKSSSSTLPPIKSKSSFIEADKYFLPFELACQSKCPRIVITSLDCLQKLIAYGHLTGSAPDNTTPGKKLIDRIIETICGCFQGPQTDEGVQLQIIKALLTAVTSQHIEIHEGTVLQAVRTCYNIYLASKNLINQTTAKATLTQMLNVIFARMENQALQEAKQMERERHRQHSPASQQEPESPGPREADTSGKKLPAEANGGLGLQATKSDQGSPAYENPEPENGSDFCPAENEQTEADQATAAAQSAAERGLEEREEEDGQNYEEKAQEIVQSILQEVINTVAGGEVHRLLEAGKT</sequence>
<dbReference type="STRING" id="623744.A0A553MX46"/>
<dbReference type="PANTHER" id="PTHR10663:SF137">
    <property type="entry name" value="BREFELDIN A-INHIBITED GUANINE NUCLEOTIDE-EXCHANGE PROTEIN 1"/>
    <property type="match status" value="1"/>
</dbReference>
<evidence type="ECO:0000259" key="2">
    <source>
        <dbReference type="Pfam" id="PF16213"/>
    </source>
</evidence>
<dbReference type="EMBL" id="SRMA01027227">
    <property type="protein sequence ID" value="TRY57727.1"/>
    <property type="molecule type" value="Genomic_DNA"/>
</dbReference>
<protein>
    <recommendedName>
        <fullName evidence="2">Mon2/Sec7/BIG1-like dimerisation and cyclophilin-binding domain-containing protein</fullName>
    </recommendedName>
</protein>
<feature type="region of interest" description="Disordered" evidence="1">
    <location>
        <begin position="164"/>
        <end position="271"/>
    </location>
</feature>